<accession>A0ABD5VJN6</accession>
<dbReference type="AlphaFoldDB" id="A0ABD5VJN6"/>
<dbReference type="Proteomes" id="UP001596395">
    <property type="component" value="Unassembled WGS sequence"/>
</dbReference>
<evidence type="ECO:0000256" key="1">
    <source>
        <dbReference type="SAM" id="MobiDB-lite"/>
    </source>
</evidence>
<protein>
    <submittedName>
        <fullName evidence="2">Uncharacterized protein</fullName>
    </submittedName>
</protein>
<proteinExistence type="predicted"/>
<evidence type="ECO:0000313" key="3">
    <source>
        <dbReference type="Proteomes" id="UP001596395"/>
    </source>
</evidence>
<name>A0ABD5VJN6_9EURY</name>
<evidence type="ECO:0000313" key="2">
    <source>
        <dbReference type="EMBL" id="MFC6954282.1"/>
    </source>
</evidence>
<comment type="caution">
    <text evidence="2">The sequence shown here is derived from an EMBL/GenBank/DDBJ whole genome shotgun (WGS) entry which is preliminary data.</text>
</comment>
<gene>
    <name evidence="2" type="ORF">ACFQGB_15575</name>
</gene>
<keyword evidence="3" id="KW-1185">Reference proteome</keyword>
<dbReference type="RefSeq" id="WP_336351236.1">
    <property type="nucleotide sequence ID" value="NZ_JAZAQL010000003.1"/>
</dbReference>
<feature type="compositionally biased region" description="Basic and acidic residues" evidence="1">
    <location>
        <begin position="1"/>
        <end position="16"/>
    </location>
</feature>
<organism evidence="2 3">
    <name type="scientific">Halorubellus litoreus</name>
    <dbReference type="NCBI Taxonomy" id="755308"/>
    <lineage>
        <taxon>Archaea</taxon>
        <taxon>Methanobacteriati</taxon>
        <taxon>Methanobacteriota</taxon>
        <taxon>Stenosarchaea group</taxon>
        <taxon>Halobacteria</taxon>
        <taxon>Halobacteriales</taxon>
        <taxon>Halorubellaceae</taxon>
        <taxon>Halorubellus</taxon>
    </lineage>
</organism>
<dbReference type="EMBL" id="JBHSXN010000003">
    <property type="protein sequence ID" value="MFC6954282.1"/>
    <property type="molecule type" value="Genomic_DNA"/>
</dbReference>
<reference evidence="2 3" key="1">
    <citation type="journal article" date="2019" name="Int. J. Syst. Evol. Microbiol.">
        <title>The Global Catalogue of Microorganisms (GCM) 10K type strain sequencing project: providing services to taxonomists for standard genome sequencing and annotation.</title>
        <authorList>
            <consortium name="The Broad Institute Genomics Platform"/>
            <consortium name="The Broad Institute Genome Sequencing Center for Infectious Disease"/>
            <person name="Wu L."/>
            <person name="Ma J."/>
        </authorList>
    </citation>
    <scope>NUCLEOTIDE SEQUENCE [LARGE SCALE GENOMIC DNA]</scope>
    <source>
        <strain evidence="2 3">GX26</strain>
    </source>
</reference>
<feature type="region of interest" description="Disordered" evidence="1">
    <location>
        <begin position="1"/>
        <end position="21"/>
    </location>
</feature>
<sequence>MRDRDGVDESEPREFEVVDDELVASRDSGQFTSVDVSARNCE</sequence>